<reference evidence="2 3" key="1">
    <citation type="submission" date="2013-07" db="EMBL/GenBank/DDBJ databases">
        <title>Thioclava pacifica DSM 10166 Genome Sequencing.</title>
        <authorList>
            <person name="Lai Q."/>
            <person name="Shao Z."/>
        </authorList>
    </citation>
    <scope>NUCLEOTIDE SEQUENCE [LARGE SCALE GENOMIC DNA]</scope>
    <source>
        <strain evidence="2 3">DSM 10166</strain>
    </source>
</reference>
<sequence>MAERISVFLRHFAGETGTGTVTIGALIDRLGDRAHGLAILLLALPCTLPMPYGIPTAFGAAILLVSAQLLLCPRAGLWLPRALRHHPMGAAQLGRVMDRALPLVERLEHLSHPRQQWAAGAAGRTITAILCAICGLTMLLPIPLIGNIPPAIAATALAVGLLQRDGLVLIAGLILFVLAMALIALAWWGIVNHLT</sequence>
<dbReference type="PANTHER" id="PTHR41795">
    <property type="entry name" value="EXOPOLYSACCHARIDE SYNTHESIS PROTEIN"/>
    <property type="match status" value="1"/>
</dbReference>
<organism evidence="2 3">
    <name type="scientific">Thioclava pacifica DSM 10166</name>
    <dbReference type="NCBI Taxonomy" id="1353537"/>
    <lineage>
        <taxon>Bacteria</taxon>
        <taxon>Pseudomonadati</taxon>
        <taxon>Pseudomonadota</taxon>
        <taxon>Alphaproteobacteria</taxon>
        <taxon>Rhodobacterales</taxon>
        <taxon>Paracoccaceae</taxon>
        <taxon>Thioclava</taxon>
    </lineage>
</organism>
<dbReference type="RefSeq" id="WP_038073856.1">
    <property type="nucleotide sequence ID" value="NZ_AUND01000003.1"/>
</dbReference>
<evidence type="ECO:0008006" key="4">
    <source>
        <dbReference type="Google" id="ProtNLM"/>
    </source>
</evidence>
<gene>
    <name evidence="2" type="ORF">TP2_15860</name>
</gene>
<dbReference type="Pfam" id="PF06055">
    <property type="entry name" value="ExoD"/>
    <property type="match status" value="1"/>
</dbReference>
<dbReference type="PIRSF" id="PIRSF033239">
    <property type="entry name" value="ExoD"/>
    <property type="match status" value="1"/>
</dbReference>
<feature type="transmembrane region" description="Helical" evidence="1">
    <location>
        <begin position="117"/>
        <end position="138"/>
    </location>
</feature>
<dbReference type="InterPro" id="IPR010331">
    <property type="entry name" value="ExoD"/>
</dbReference>
<feature type="transmembrane region" description="Helical" evidence="1">
    <location>
        <begin position="34"/>
        <end position="52"/>
    </location>
</feature>
<proteinExistence type="predicted"/>
<keyword evidence="1" id="KW-0472">Membrane</keyword>
<dbReference type="EMBL" id="AUND01000003">
    <property type="protein sequence ID" value="KEO55267.1"/>
    <property type="molecule type" value="Genomic_DNA"/>
</dbReference>
<keyword evidence="1" id="KW-0812">Transmembrane</keyword>
<dbReference type="eggNOG" id="COG3932">
    <property type="taxonomic scope" value="Bacteria"/>
</dbReference>
<accession>A0A074K103</accession>
<name>A0A074K103_9RHOB</name>
<dbReference type="STRING" id="1353537.TP2_15860"/>
<evidence type="ECO:0000313" key="2">
    <source>
        <dbReference type="EMBL" id="KEO55267.1"/>
    </source>
</evidence>
<keyword evidence="3" id="KW-1185">Reference proteome</keyword>
<protein>
    <recommendedName>
        <fullName evidence="4">Exopolysaccharide biosynthesis protein</fullName>
    </recommendedName>
</protein>
<comment type="caution">
    <text evidence="2">The sequence shown here is derived from an EMBL/GenBank/DDBJ whole genome shotgun (WGS) entry which is preliminary data.</text>
</comment>
<keyword evidence="1" id="KW-1133">Transmembrane helix</keyword>
<dbReference type="Proteomes" id="UP000027432">
    <property type="component" value="Unassembled WGS sequence"/>
</dbReference>
<evidence type="ECO:0000256" key="1">
    <source>
        <dbReference type="SAM" id="Phobius"/>
    </source>
</evidence>
<dbReference type="AlphaFoldDB" id="A0A074K103"/>
<evidence type="ECO:0000313" key="3">
    <source>
        <dbReference type="Proteomes" id="UP000027432"/>
    </source>
</evidence>
<dbReference type="PANTHER" id="PTHR41795:SF1">
    <property type="entry name" value="EXOPOLYSACCHARIDE SYNTHESIS PROTEIN"/>
    <property type="match status" value="1"/>
</dbReference>
<feature type="transmembrane region" description="Helical" evidence="1">
    <location>
        <begin position="167"/>
        <end position="190"/>
    </location>
</feature>